<gene>
    <name evidence="7" type="ORF">O4220_00535</name>
</gene>
<proteinExistence type="predicted"/>
<dbReference type="Proteomes" id="UP001081071">
    <property type="component" value="Unassembled WGS sequence"/>
</dbReference>
<keyword evidence="4" id="KW-0443">Lipid metabolism</keyword>
<evidence type="ECO:0000256" key="3">
    <source>
        <dbReference type="ARBA" id="ARBA00022679"/>
    </source>
</evidence>
<dbReference type="EMBL" id="JAPWIJ010000001">
    <property type="protein sequence ID" value="MCZ4516980.1"/>
    <property type="molecule type" value="Genomic_DNA"/>
</dbReference>
<evidence type="ECO:0000256" key="4">
    <source>
        <dbReference type="ARBA" id="ARBA00023098"/>
    </source>
</evidence>
<evidence type="ECO:0000256" key="1">
    <source>
        <dbReference type="ARBA" id="ARBA00022516"/>
    </source>
</evidence>
<dbReference type="Pfam" id="PF00132">
    <property type="entry name" value="Hexapep"/>
    <property type="match status" value="1"/>
</dbReference>
<organism evidence="7 8">
    <name type="scientific">Rhodococcus ruber</name>
    <dbReference type="NCBI Taxonomy" id="1830"/>
    <lineage>
        <taxon>Bacteria</taxon>
        <taxon>Bacillati</taxon>
        <taxon>Actinomycetota</taxon>
        <taxon>Actinomycetes</taxon>
        <taxon>Mycobacteriales</taxon>
        <taxon>Nocardiaceae</taxon>
        <taxon>Rhodococcus</taxon>
    </lineage>
</organism>
<keyword evidence="3" id="KW-0808">Transferase</keyword>
<keyword evidence="2" id="KW-0441">Lipid A biosynthesis</keyword>
<evidence type="ECO:0000313" key="7">
    <source>
        <dbReference type="EMBL" id="MCZ4516980.1"/>
    </source>
</evidence>
<dbReference type="RefSeq" id="WP_269601614.1">
    <property type="nucleotide sequence ID" value="NZ_JAPWIJ010000001.1"/>
</dbReference>
<evidence type="ECO:0000256" key="5">
    <source>
        <dbReference type="ARBA" id="ARBA00023315"/>
    </source>
</evidence>
<feature type="domain" description="UDP N-acetylglucosamine O-acyltransferase C-terminal" evidence="6">
    <location>
        <begin position="170"/>
        <end position="210"/>
    </location>
</feature>
<dbReference type="PANTHER" id="PTHR43480">
    <property type="entry name" value="ACYL-[ACYL-CARRIER-PROTEIN]--UDP-N-ACETYLGLUCOSAMINE O-ACYLTRANSFERASE"/>
    <property type="match status" value="1"/>
</dbReference>
<sequence>MSNERGQGCRIHDTAVIGEGVVIGDRVTIGPGAVLVGPVEIEDDCWIGAHTVIGTPPEILGFEHFTAYSERSAGFGVLIERGTVIRELTTVHQGSERPTIVGAHSFIMNRISIEHDCQLGACTIAAAGTALAGHVTLGSGCNLGMNSTVHQRRVVGSGAMVGMGSVITKDIPPFATVFGNPAVLHGANSVGMSRKGHDDAEIDVVASAYAAARLPELAALGEASSSAFTWWQQLSTKPLIG</sequence>
<name>A0ABT4MA73_9NOCA</name>
<dbReference type="InterPro" id="IPR001451">
    <property type="entry name" value="Hexapep"/>
</dbReference>
<keyword evidence="8" id="KW-1185">Reference proteome</keyword>
<keyword evidence="5" id="KW-0012">Acyltransferase</keyword>
<dbReference type="InterPro" id="IPR010137">
    <property type="entry name" value="Lipid_A_LpxA"/>
</dbReference>
<dbReference type="Gene3D" id="2.160.10.10">
    <property type="entry name" value="Hexapeptide repeat proteins"/>
    <property type="match status" value="1"/>
</dbReference>
<keyword evidence="1" id="KW-0444">Lipid biosynthesis</keyword>
<evidence type="ECO:0000259" key="6">
    <source>
        <dbReference type="Pfam" id="PF13720"/>
    </source>
</evidence>
<dbReference type="InterPro" id="IPR011004">
    <property type="entry name" value="Trimer_LpxA-like_sf"/>
</dbReference>
<dbReference type="PANTHER" id="PTHR43480:SF1">
    <property type="entry name" value="ACYL-[ACYL-CARRIER-PROTEIN]--UDP-N-ACETYLGLUCOSAMINE O-ACYLTRANSFERASE, MITOCHONDRIAL-RELATED"/>
    <property type="match status" value="1"/>
</dbReference>
<dbReference type="SUPFAM" id="SSF51161">
    <property type="entry name" value="Trimeric LpxA-like enzymes"/>
    <property type="match status" value="1"/>
</dbReference>
<accession>A0ABT4MA73</accession>
<protein>
    <submittedName>
        <fullName evidence="7">DapH/DapD/GlmU-related protein</fullName>
    </submittedName>
</protein>
<dbReference type="Pfam" id="PF14602">
    <property type="entry name" value="Hexapep_2"/>
    <property type="match status" value="2"/>
</dbReference>
<evidence type="ECO:0000256" key="2">
    <source>
        <dbReference type="ARBA" id="ARBA00022556"/>
    </source>
</evidence>
<reference evidence="7" key="1">
    <citation type="submission" date="2022-12" db="EMBL/GenBank/DDBJ databases">
        <authorList>
            <person name="Krivoruchko A.V."/>
            <person name="Elkin A."/>
        </authorList>
    </citation>
    <scope>NUCLEOTIDE SEQUENCE</scope>
    <source>
        <strain evidence="7">IEGM 1391</strain>
    </source>
</reference>
<comment type="caution">
    <text evidence="7">The sequence shown here is derived from an EMBL/GenBank/DDBJ whole genome shotgun (WGS) entry which is preliminary data.</text>
</comment>
<dbReference type="Pfam" id="PF13720">
    <property type="entry name" value="Acetyltransf_11"/>
    <property type="match status" value="1"/>
</dbReference>
<evidence type="ECO:0000313" key="8">
    <source>
        <dbReference type="Proteomes" id="UP001081071"/>
    </source>
</evidence>
<dbReference type="InterPro" id="IPR029098">
    <property type="entry name" value="Acetyltransf_C"/>
</dbReference>